<dbReference type="GO" id="GO:0008237">
    <property type="term" value="F:metallopeptidase activity"/>
    <property type="evidence" value="ECO:0007669"/>
    <property type="project" value="UniProtKB-KW"/>
</dbReference>
<evidence type="ECO:0000259" key="2">
    <source>
        <dbReference type="Pfam" id="PF02517"/>
    </source>
</evidence>
<dbReference type="Pfam" id="PF02517">
    <property type="entry name" value="Rce1-like"/>
    <property type="match status" value="1"/>
</dbReference>
<keyword evidence="3" id="KW-0482">Metalloprotease</keyword>
<feature type="transmembrane region" description="Helical" evidence="1">
    <location>
        <begin position="153"/>
        <end position="172"/>
    </location>
</feature>
<keyword evidence="1" id="KW-0812">Transmembrane</keyword>
<sequence length="226" mass="23774">MIFFALWMFVVVLAQNLVTLLAFTYAPDAVGAVLTSGGRVSVPLIIINQLPLLAIGVLGVGLGVRRNFRETLARLGYGPITARQLGVVALFVVAALALEFAADALFQVLQPGLYERVGEITGTTQSPIGLSLASALLFATVIGLGAAAGEETLFRGAVQPALGIVAASVLWASLHVQYGPSIVVAYIFVLSIALGILRNRINTTATFIAHAAYNFISVLLTYFLSV</sequence>
<dbReference type="GO" id="GO:0004175">
    <property type="term" value="F:endopeptidase activity"/>
    <property type="evidence" value="ECO:0007669"/>
    <property type="project" value="UniProtKB-ARBA"/>
</dbReference>
<feature type="transmembrane region" description="Helical" evidence="1">
    <location>
        <begin position="128"/>
        <end position="146"/>
    </location>
</feature>
<name>A0A6G8PYD5_9ACTN</name>
<evidence type="ECO:0000313" key="4">
    <source>
        <dbReference type="Proteomes" id="UP000502706"/>
    </source>
</evidence>
<accession>A0A6G8PYD5</accession>
<reference evidence="3 4" key="1">
    <citation type="submission" date="2019-10" db="EMBL/GenBank/DDBJ databases">
        <title>Rubrobacter sp nov SCSIO 52915 isolated from a deep-sea sediment in the South China Sea.</title>
        <authorList>
            <person name="Chen R.W."/>
        </authorList>
    </citation>
    <scope>NUCLEOTIDE SEQUENCE [LARGE SCALE GENOMIC DNA]</scope>
    <source>
        <strain evidence="3 4">SCSIO 52915</strain>
    </source>
</reference>
<feature type="transmembrane region" description="Helical" evidence="1">
    <location>
        <begin position="178"/>
        <end position="197"/>
    </location>
</feature>
<dbReference type="EMBL" id="CP045121">
    <property type="protein sequence ID" value="QIN79175.1"/>
    <property type="molecule type" value="Genomic_DNA"/>
</dbReference>
<feature type="transmembrane region" description="Helical" evidence="1">
    <location>
        <begin position="41"/>
        <end position="64"/>
    </location>
</feature>
<feature type="domain" description="CAAX prenyl protease 2/Lysostaphin resistance protein A-like" evidence="2">
    <location>
        <begin position="134"/>
        <end position="216"/>
    </location>
</feature>
<protein>
    <submittedName>
        <fullName evidence="3">CPBP family intramembrane metalloprotease</fullName>
    </submittedName>
</protein>
<feature type="transmembrane region" description="Helical" evidence="1">
    <location>
        <begin position="204"/>
        <end position="224"/>
    </location>
</feature>
<organism evidence="3 4">
    <name type="scientific">Rubrobacter marinus</name>
    <dbReference type="NCBI Taxonomy" id="2653852"/>
    <lineage>
        <taxon>Bacteria</taxon>
        <taxon>Bacillati</taxon>
        <taxon>Actinomycetota</taxon>
        <taxon>Rubrobacteria</taxon>
        <taxon>Rubrobacterales</taxon>
        <taxon>Rubrobacteraceae</taxon>
        <taxon>Rubrobacter</taxon>
    </lineage>
</organism>
<dbReference type="KEGG" id="rmar:GBA65_12325"/>
<dbReference type="InterPro" id="IPR003675">
    <property type="entry name" value="Rce1/LyrA-like_dom"/>
</dbReference>
<keyword evidence="4" id="KW-1185">Reference proteome</keyword>
<dbReference type="Proteomes" id="UP000502706">
    <property type="component" value="Chromosome"/>
</dbReference>
<dbReference type="RefSeq" id="WP_166396835.1">
    <property type="nucleotide sequence ID" value="NZ_CP045121.1"/>
</dbReference>
<evidence type="ECO:0000313" key="3">
    <source>
        <dbReference type="EMBL" id="QIN79175.1"/>
    </source>
</evidence>
<feature type="transmembrane region" description="Helical" evidence="1">
    <location>
        <begin position="85"/>
        <end position="108"/>
    </location>
</feature>
<dbReference type="GO" id="GO:0006508">
    <property type="term" value="P:proteolysis"/>
    <property type="evidence" value="ECO:0007669"/>
    <property type="project" value="UniProtKB-KW"/>
</dbReference>
<dbReference type="GO" id="GO:0080120">
    <property type="term" value="P:CAAX-box protein maturation"/>
    <property type="evidence" value="ECO:0007669"/>
    <property type="project" value="UniProtKB-ARBA"/>
</dbReference>
<gene>
    <name evidence="3" type="ORF">GBA65_12325</name>
</gene>
<keyword evidence="3" id="KW-0645">Protease</keyword>
<keyword evidence="1" id="KW-0472">Membrane</keyword>
<evidence type="ECO:0000256" key="1">
    <source>
        <dbReference type="SAM" id="Phobius"/>
    </source>
</evidence>
<keyword evidence="3" id="KW-0378">Hydrolase</keyword>
<keyword evidence="1" id="KW-1133">Transmembrane helix</keyword>
<proteinExistence type="predicted"/>
<dbReference type="AlphaFoldDB" id="A0A6G8PYD5"/>